<gene>
    <name evidence="1" type="ORF">EI77_01179</name>
</gene>
<evidence type="ECO:0000313" key="2">
    <source>
        <dbReference type="Proteomes" id="UP000295662"/>
    </source>
</evidence>
<proteinExistence type="predicted"/>
<dbReference type="PANTHER" id="PTHR42773">
    <property type="entry name" value="METALLO-BETA-LACTAMASE-RELATED"/>
    <property type="match status" value="1"/>
</dbReference>
<dbReference type="AlphaFoldDB" id="A0A4R7SU73"/>
<dbReference type="Pfam" id="PF13370">
    <property type="entry name" value="Fer4_13"/>
    <property type="match status" value="1"/>
</dbReference>
<dbReference type="OrthoDB" id="9803319at2"/>
<dbReference type="PANTHER" id="PTHR42773:SF1">
    <property type="entry name" value="METALLO-BETA-LACTAMASE FAMILY PROTEIN"/>
    <property type="match status" value="1"/>
</dbReference>
<evidence type="ECO:0000313" key="1">
    <source>
        <dbReference type="EMBL" id="TDU81867.1"/>
    </source>
</evidence>
<keyword evidence="2" id="KW-1185">Reference proteome</keyword>
<protein>
    <submittedName>
        <fullName evidence="1">Ferredoxin</fullName>
    </submittedName>
</protein>
<name>A0A4R7SU73_9BACT</name>
<dbReference type="Proteomes" id="UP000295662">
    <property type="component" value="Unassembled WGS sequence"/>
</dbReference>
<sequence length="74" mass="8345">MADITDKIPQNTEGRFYVDSTCIDCDQCRSTAPEFFKRDDDEATSYVWRQPVTEDEINLCIEAMEGCPSESIGG</sequence>
<dbReference type="RefSeq" id="WP_133793780.1">
    <property type="nucleotide sequence ID" value="NZ_SOCA01000001.1"/>
</dbReference>
<reference evidence="1 2" key="1">
    <citation type="submission" date="2019-03" db="EMBL/GenBank/DDBJ databases">
        <title>Genomic Encyclopedia of Archaeal and Bacterial Type Strains, Phase II (KMG-II): from individual species to whole genera.</title>
        <authorList>
            <person name="Goeker M."/>
        </authorList>
    </citation>
    <scope>NUCLEOTIDE SEQUENCE [LARGE SCALE GENOMIC DNA]</scope>
    <source>
        <strain evidence="1 2">ATCC 25309</strain>
    </source>
</reference>
<organism evidence="1 2">
    <name type="scientific">Prosthecobacter fusiformis</name>
    <dbReference type="NCBI Taxonomy" id="48464"/>
    <lineage>
        <taxon>Bacteria</taxon>
        <taxon>Pseudomonadati</taxon>
        <taxon>Verrucomicrobiota</taxon>
        <taxon>Verrucomicrobiia</taxon>
        <taxon>Verrucomicrobiales</taxon>
        <taxon>Verrucomicrobiaceae</taxon>
        <taxon>Prosthecobacter</taxon>
    </lineage>
</organism>
<dbReference type="EMBL" id="SOCA01000001">
    <property type="protein sequence ID" value="TDU81867.1"/>
    <property type="molecule type" value="Genomic_DNA"/>
</dbReference>
<dbReference type="SUPFAM" id="SSF54862">
    <property type="entry name" value="4Fe-4S ferredoxins"/>
    <property type="match status" value="1"/>
</dbReference>
<dbReference type="Gene3D" id="3.30.70.20">
    <property type="match status" value="1"/>
</dbReference>
<comment type="caution">
    <text evidence="1">The sequence shown here is derived from an EMBL/GenBank/DDBJ whole genome shotgun (WGS) entry which is preliminary data.</text>
</comment>
<accession>A0A4R7SU73</accession>